<feature type="domain" description="AAA+ ATPase" evidence="11">
    <location>
        <begin position="69"/>
        <end position="200"/>
    </location>
</feature>
<evidence type="ECO:0000256" key="1">
    <source>
        <dbReference type="ARBA" id="ARBA00022490"/>
    </source>
</evidence>
<evidence type="ECO:0000313" key="13">
    <source>
        <dbReference type="Proteomes" id="UP000315750"/>
    </source>
</evidence>
<keyword evidence="13" id="KW-1185">Reference proteome</keyword>
<feature type="binding site" evidence="9">
    <location>
        <position position="328"/>
    </location>
    <ligand>
        <name>DNA</name>
        <dbReference type="ChEBI" id="CHEBI:16991"/>
    </ligand>
</feature>
<reference evidence="12 13" key="1">
    <citation type="submission" date="2019-02" db="EMBL/GenBank/DDBJ databases">
        <title>Deep-cultivation of Planctomycetes and their phenomic and genomic characterization uncovers novel biology.</title>
        <authorList>
            <person name="Wiegand S."/>
            <person name="Jogler M."/>
            <person name="Boedeker C."/>
            <person name="Pinto D."/>
            <person name="Vollmers J."/>
            <person name="Rivas-Marin E."/>
            <person name="Kohn T."/>
            <person name="Peeters S.H."/>
            <person name="Heuer A."/>
            <person name="Rast P."/>
            <person name="Oberbeckmann S."/>
            <person name="Bunk B."/>
            <person name="Jeske O."/>
            <person name="Meyerdierks A."/>
            <person name="Storesund J.E."/>
            <person name="Kallscheuer N."/>
            <person name="Luecker S."/>
            <person name="Lage O.M."/>
            <person name="Pohl T."/>
            <person name="Merkel B.J."/>
            <person name="Hornburger P."/>
            <person name="Mueller R.-W."/>
            <person name="Bruemmer F."/>
            <person name="Labrenz M."/>
            <person name="Spormann A.M."/>
            <person name="Op den Camp H."/>
            <person name="Overmann J."/>
            <person name="Amann R."/>
            <person name="Jetten M.S.M."/>
            <person name="Mascher T."/>
            <person name="Medema M.H."/>
            <person name="Devos D.P."/>
            <person name="Kaster A.-K."/>
            <person name="Ovreas L."/>
            <person name="Rohde M."/>
            <person name="Galperin M.Y."/>
            <person name="Jogler C."/>
        </authorList>
    </citation>
    <scope>NUCLEOTIDE SEQUENCE [LARGE SCALE GENOMIC DNA]</scope>
    <source>
        <strain evidence="12 13">Pan181</strain>
    </source>
</reference>
<evidence type="ECO:0000256" key="10">
    <source>
        <dbReference type="SAM" id="MobiDB-lite"/>
    </source>
</evidence>
<feature type="binding site" evidence="9">
    <location>
        <position position="39"/>
    </location>
    <ligand>
        <name>ATP</name>
        <dbReference type="ChEBI" id="CHEBI:30616"/>
    </ligand>
</feature>
<dbReference type="Pfam" id="PF05491">
    <property type="entry name" value="WHD_RuvB"/>
    <property type="match status" value="1"/>
</dbReference>
<feature type="binding site" evidence="9">
    <location>
        <position position="38"/>
    </location>
    <ligand>
        <name>ATP</name>
        <dbReference type="ChEBI" id="CHEBI:30616"/>
    </ligand>
</feature>
<dbReference type="InterPro" id="IPR027417">
    <property type="entry name" value="P-loop_NTPase"/>
</dbReference>
<feature type="region of interest" description="Disordered" evidence="10">
    <location>
        <begin position="336"/>
        <end position="356"/>
    </location>
</feature>
<dbReference type="GO" id="GO:0000400">
    <property type="term" value="F:four-way junction DNA binding"/>
    <property type="evidence" value="ECO:0007669"/>
    <property type="project" value="UniProtKB-UniRule"/>
</dbReference>
<feature type="binding site" evidence="9">
    <location>
        <position position="84"/>
    </location>
    <ligand>
        <name>Mg(2+)</name>
        <dbReference type="ChEBI" id="CHEBI:18420"/>
    </ligand>
</feature>
<comment type="catalytic activity">
    <reaction evidence="9">
        <text>ATP + H2O = ADP + phosphate + H(+)</text>
        <dbReference type="Rhea" id="RHEA:13065"/>
        <dbReference type="ChEBI" id="CHEBI:15377"/>
        <dbReference type="ChEBI" id="CHEBI:15378"/>
        <dbReference type="ChEBI" id="CHEBI:30616"/>
        <dbReference type="ChEBI" id="CHEBI:43474"/>
        <dbReference type="ChEBI" id="CHEBI:456216"/>
    </reaction>
</comment>
<evidence type="ECO:0000313" key="12">
    <source>
        <dbReference type="EMBL" id="QDU54673.1"/>
    </source>
</evidence>
<keyword evidence="8 9" id="KW-0234">DNA repair</keyword>
<keyword evidence="12" id="KW-0347">Helicase</keyword>
<feature type="binding site" evidence="9">
    <location>
        <position position="236"/>
    </location>
    <ligand>
        <name>ATP</name>
        <dbReference type="ChEBI" id="CHEBI:30616"/>
    </ligand>
</feature>
<dbReference type="GO" id="GO:0005524">
    <property type="term" value="F:ATP binding"/>
    <property type="evidence" value="ECO:0007669"/>
    <property type="project" value="UniProtKB-UniRule"/>
</dbReference>
<evidence type="ECO:0000259" key="11">
    <source>
        <dbReference type="SMART" id="SM00382"/>
    </source>
</evidence>
<feature type="region of interest" description="Head domain (RuvB-H)" evidence="9">
    <location>
        <begin position="273"/>
        <end position="356"/>
    </location>
</feature>
<dbReference type="SUPFAM" id="SSF46785">
    <property type="entry name" value="Winged helix' DNA-binding domain"/>
    <property type="match status" value="1"/>
</dbReference>
<dbReference type="Gene3D" id="1.10.8.60">
    <property type="match status" value="1"/>
</dbReference>
<feature type="binding site" evidence="9">
    <location>
        <position position="85"/>
    </location>
    <ligand>
        <name>ATP</name>
        <dbReference type="ChEBI" id="CHEBI:30616"/>
    </ligand>
</feature>
<dbReference type="InterPro" id="IPR036390">
    <property type="entry name" value="WH_DNA-bd_sf"/>
</dbReference>
<evidence type="ECO:0000256" key="3">
    <source>
        <dbReference type="ARBA" id="ARBA00022763"/>
    </source>
</evidence>
<sequence length="356" mass="39205">MPRETILSADDSWPDDDQPLDSTHQAGLQPTSEDDIALRPKHMREMVGQRQVAERLKIAVDAAAKRGEPLGHILLDGPPGLGKTTFATCIPRDLGVSLQIASGAALAAPKDLLPYLTNAEEGSVLFIDEIHRLPKAVEEFMYPAMEDFRIDITLGEGVNARTVNMNLRPFTMIGATTRTGLLSAPLRDRFQIREHLDFYALDELMEIVRRNAAKLKTVLDDDAAHQIARASRGTPRIANNRLRWVRDYATSRADGDMTGEVATAALDMLGVDHLGLDPQDRKYLETILRVFHGGPVGVEAVAHTLNTACDTLTDEVEPFLLRTELVVRTPRGRKLTSKGYEHLGQTPPDEAPRVAG</sequence>
<feature type="binding site" evidence="9">
    <location>
        <position position="84"/>
    </location>
    <ligand>
        <name>ATP</name>
        <dbReference type="ChEBI" id="CHEBI:30616"/>
    </ligand>
</feature>
<evidence type="ECO:0000256" key="4">
    <source>
        <dbReference type="ARBA" id="ARBA00022801"/>
    </source>
</evidence>
<feature type="region of interest" description="Small ATPAse domain (RuvB-S)" evidence="9">
    <location>
        <begin position="200"/>
        <end position="270"/>
    </location>
</feature>
<dbReference type="OrthoDB" id="9804478at2"/>
<feature type="region of interest" description="Disordered" evidence="10">
    <location>
        <begin position="1"/>
        <end position="34"/>
    </location>
</feature>
<dbReference type="Gene3D" id="3.40.50.300">
    <property type="entry name" value="P-loop containing nucleotide triphosphate hydrolases"/>
    <property type="match status" value="1"/>
</dbReference>
<dbReference type="EC" id="3.6.4.-" evidence="9"/>
<dbReference type="GO" id="GO:0048476">
    <property type="term" value="C:Holliday junction resolvase complex"/>
    <property type="evidence" value="ECO:0007669"/>
    <property type="project" value="UniProtKB-UniRule"/>
</dbReference>
<feature type="binding site" evidence="9">
    <location>
        <position position="333"/>
    </location>
    <ligand>
        <name>DNA</name>
        <dbReference type="ChEBI" id="CHEBI:16991"/>
    </ligand>
</feature>
<dbReference type="AlphaFoldDB" id="A0A518AIW3"/>
<dbReference type="EMBL" id="CP036278">
    <property type="protein sequence ID" value="QDU54673.1"/>
    <property type="molecule type" value="Genomic_DNA"/>
</dbReference>
<dbReference type="RefSeq" id="WP_145245617.1">
    <property type="nucleotide sequence ID" value="NZ_CP036278.1"/>
</dbReference>
<comment type="caution">
    <text evidence="9">Lacks conserved residue(s) required for the propagation of feature annotation.</text>
</comment>
<dbReference type="InterPro" id="IPR008824">
    <property type="entry name" value="RuvB-like_N"/>
</dbReference>
<dbReference type="KEGG" id="amuc:Pan181_08560"/>
<keyword evidence="3 9" id="KW-0227">DNA damage</keyword>
<dbReference type="SUPFAM" id="SSF52540">
    <property type="entry name" value="P-loop containing nucleoside triphosphate hydrolases"/>
    <property type="match status" value="1"/>
</dbReference>
<feature type="binding site" evidence="9">
    <location>
        <position position="80"/>
    </location>
    <ligand>
        <name>ATP</name>
        <dbReference type="ChEBI" id="CHEBI:30616"/>
    </ligand>
</feature>
<dbReference type="SMART" id="SM00382">
    <property type="entry name" value="AAA"/>
    <property type="match status" value="1"/>
</dbReference>
<dbReference type="Pfam" id="PF17864">
    <property type="entry name" value="AAA_lid_4"/>
    <property type="match status" value="1"/>
</dbReference>
<name>A0A518AIW3_9BACT</name>
<evidence type="ECO:0000256" key="7">
    <source>
        <dbReference type="ARBA" id="ARBA00023172"/>
    </source>
</evidence>
<dbReference type="NCBIfam" id="TIGR00635">
    <property type="entry name" value="ruvB"/>
    <property type="match status" value="1"/>
</dbReference>
<dbReference type="InterPro" id="IPR004605">
    <property type="entry name" value="DNA_helicase_Holl-junc_RuvB"/>
</dbReference>
<comment type="subunit">
    <text evidence="9">Homohexamer. Forms an RuvA(8)-RuvB(12)-Holliday junction (HJ) complex. HJ DNA is sandwiched between 2 RuvA tetramers; dsDNA enters through RuvA and exits via RuvB. An RuvB hexamer assembles on each DNA strand where it exits the tetramer. Each RuvB hexamer is contacted by two RuvA subunits (via domain III) on 2 adjacent RuvB subunits; this complex drives branch migration. In the full resolvosome a probable DNA-RuvA(4)-RuvB(12)-RuvC(2) complex forms which resolves the HJ.</text>
</comment>
<dbReference type="NCBIfam" id="NF000868">
    <property type="entry name" value="PRK00080.1"/>
    <property type="match status" value="1"/>
</dbReference>
<dbReference type="GO" id="GO:0006310">
    <property type="term" value="P:DNA recombination"/>
    <property type="evidence" value="ECO:0007669"/>
    <property type="project" value="UniProtKB-UniRule"/>
</dbReference>
<organism evidence="12 13">
    <name type="scientific">Aeoliella mucimassa</name>
    <dbReference type="NCBI Taxonomy" id="2527972"/>
    <lineage>
        <taxon>Bacteria</taxon>
        <taxon>Pseudomonadati</taxon>
        <taxon>Planctomycetota</taxon>
        <taxon>Planctomycetia</taxon>
        <taxon>Pirellulales</taxon>
        <taxon>Lacipirellulaceae</taxon>
        <taxon>Aeoliella</taxon>
    </lineage>
</organism>
<dbReference type="GO" id="GO:0006281">
    <property type="term" value="P:DNA repair"/>
    <property type="evidence" value="ECO:0007669"/>
    <property type="project" value="UniProtKB-UniRule"/>
</dbReference>
<comment type="function">
    <text evidence="9">The RuvA-RuvB-RuvC complex processes Holliday junction (HJ) DNA during genetic recombination and DNA repair, while the RuvA-RuvB complex plays an important role in the rescue of blocked DNA replication forks via replication fork reversal (RFR). RuvA specifically binds to HJ cruciform DNA, conferring on it an open structure. The RuvB hexamer acts as an ATP-dependent pump, pulling dsDNA into and through the RuvAB complex. RuvB forms 2 homohexamers on either side of HJ DNA bound by 1 or 2 RuvA tetramers; 4 subunits per hexamer contact DNA at a time. Coordinated motions by a converter formed by DNA-disengaged RuvB subunits stimulates ATP hydrolysis and nucleotide exchange. Immobilization of the converter enables RuvB to convert the ATP-contained energy into a lever motion, pulling 2 nucleotides of DNA out of the RuvA tetramer per ATP hydrolyzed, thus driving DNA branch migration. The RuvB motors rotate together with the DNA substrate, which together with the progressing nucleotide cycle form the mechanistic basis for DNA recombination by continuous HJ branch migration. Branch migration allows RuvC to scan DNA until it finds its consensus sequence, where it cleaves and resolves cruciform DNA.</text>
</comment>
<dbReference type="Proteomes" id="UP000315750">
    <property type="component" value="Chromosome"/>
</dbReference>
<dbReference type="InterPro" id="IPR008823">
    <property type="entry name" value="RuvB_wg_C"/>
</dbReference>
<dbReference type="Gene3D" id="1.10.10.10">
    <property type="entry name" value="Winged helix-like DNA-binding domain superfamily/Winged helix DNA-binding domain"/>
    <property type="match status" value="1"/>
</dbReference>
<comment type="subcellular location">
    <subcellularLocation>
        <location evidence="9">Cytoplasm</location>
    </subcellularLocation>
</comment>
<protein>
    <recommendedName>
        <fullName evidence="9">Holliday junction branch migration complex subunit RuvB</fullName>
        <ecNumber evidence="9">3.6.4.-</ecNumber>
    </recommendedName>
</protein>
<keyword evidence="7 9" id="KW-0233">DNA recombination</keyword>
<proteinExistence type="inferred from homology"/>
<accession>A0A518AIW3</accession>
<dbReference type="GO" id="GO:0016887">
    <property type="term" value="F:ATP hydrolysis activity"/>
    <property type="evidence" value="ECO:0007669"/>
    <property type="project" value="RHEA"/>
</dbReference>
<dbReference type="PANTHER" id="PTHR42848:SF1">
    <property type="entry name" value="HOLLIDAY JUNCTION BRANCH MIGRATION COMPLEX SUBUNIT RUVB"/>
    <property type="match status" value="1"/>
</dbReference>
<dbReference type="GO" id="GO:0009378">
    <property type="term" value="F:four-way junction helicase activity"/>
    <property type="evidence" value="ECO:0007669"/>
    <property type="project" value="InterPro"/>
</dbReference>
<dbReference type="PANTHER" id="PTHR42848">
    <property type="match status" value="1"/>
</dbReference>
<dbReference type="HAMAP" id="MF_00016">
    <property type="entry name" value="DNA_HJ_migration_RuvB"/>
    <property type="match status" value="1"/>
</dbReference>
<dbReference type="InterPro" id="IPR036388">
    <property type="entry name" value="WH-like_DNA-bd_sf"/>
</dbReference>
<feature type="binding site" evidence="9">
    <location>
        <position position="83"/>
    </location>
    <ligand>
        <name>ATP</name>
        <dbReference type="ChEBI" id="CHEBI:30616"/>
    </ligand>
</feature>
<dbReference type="InterPro" id="IPR041445">
    <property type="entry name" value="AAA_lid_4"/>
</dbReference>
<comment type="domain">
    <text evidence="9">Has 3 domains, the large (RuvB-L) and small ATPase (RuvB-S) domains and the C-terminal head (RuvB-H) domain. The head domain binds DNA, while the ATPase domains jointly bind ATP, ADP or are empty depending on the state of the subunit in the translocation cycle. During a single DNA translocation step the structure of each domain remains the same, but their relative positions change.</text>
</comment>
<evidence type="ECO:0000256" key="5">
    <source>
        <dbReference type="ARBA" id="ARBA00022840"/>
    </source>
</evidence>
<feature type="binding site" evidence="9">
    <location>
        <begin position="146"/>
        <end position="148"/>
    </location>
    <ligand>
        <name>ATP</name>
        <dbReference type="ChEBI" id="CHEBI:30616"/>
    </ligand>
</feature>
<evidence type="ECO:0000256" key="2">
    <source>
        <dbReference type="ARBA" id="ARBA00022741"/>
    </source>
</evidence>
<keyword evidence="6 9" id="KW-0238">DNA-binding</keyword>
<evidence type="ECO:0000256" key="6">
    <source>
        <dbReference type="ARBA" id="ARBA00023125"/>
    </source>
</evidence>
<dbReference type="Pfam" id="PF05496">
    <property type="entry name" value="RuvB_N"/>
    <property type="match status" value="1"/>
</dbReference>
<evidence type="ECO:0000256" key="8">
    <source>
        <dbReference type="ARBA" id="ARBA00023204"/>
    </source>
</evidence>
<dbReference type="CDD" id="cd00009">
    <property type="entry name" value="AAA"/>
    <property type="match status" value="1"/>
</dbReference>
<evidence type="ECO:0000256" key="9">
    <source>
        <dbReference type="HAMAP-Rule" id="MF_00016"/>
    </source>
</evidence>
<keyword evidence="2 9" id="KW-0547">Nucleotide-binding</keyword>
<dbReference type="GO" id="GO:0005737">
    <property type="term" value="C:cytoplasm"/>
    <property type="evidence" value="ECO:0007669"/>
    <property type="project" value="UniProtKB-SubCell"/>
</dbReference>
<feature type="binding site" evidence="9">
    <location>
        <position position="199"/>
    </location>
    <ligand>
        <name>ATP</name>
        <dbReference type="ChEBI" id="CHEBI:30616"/>
    </ligand>
</feature>
<keyword evidence="5 9" id="KW-0067">ATP-binding</keyword>
<keyword evidence="1 9" id="KW-0963">Cytoplasm</keyword>
<comment type="similarity">
    <text evidence="9">Belongs to the RuvB family.</text>
</comment>
<feature type="binding site" evidence="9">
    <location>
        <position position="189"/>
    </location>
    <ligand>
        <name>ATP</name>
        <dbReference type="ChEBI" id="CHEBI:30616"/>
    </ligand>
</feature>
<keyword evidence="4 9" id="KW-0378">Hydrolase</keyword>
<gene>
    <name evidence="9 12" type="primary">ruvB</name>
    <name evidence="12" type="ORF">Pan181_08560</name>
</gene>
<dbReference type="InterPro" id="IPR003593">
    <property type="entry name" value="AAA+_ATPase"/>
</dbReference>